<accession>A0A814ADN0</accession>
<evidence type="ECO:0000259" key="7">
    <source>
        <dbReference type="Pfam" id="PF20908"/>
    </source>
</evidence>
<evidence type="ECO:0008006" key="10">
    <source>
        <dbReference type="Google" id="ProtNLM"/>
    </source>
</evidence>
<dbReference type="AlphaFoldDB" id="A0A814ADN0"/>
<gene>
    <name evidence="8" type="ORF">OXX778_LOCUS11960</name>
</gene>
<keyword evidence="3" id="KW-0833">Ubl conjugation pathway</keyword>
<dbReference type="Pfam" id="PF07910">
    <property type="entry name" value="Peptidase_C78"/>
    <property type="match status" value="1"/>
</dbReference>
<comment type="caution">
    <text evidence="8">The sequence shown here is derived from an EMBL/GenBank/DDBJ whole genome shotgun (WGS) entry which is preliminary data.</text>
</comment>
<name>A0A814ADN0_9BILA</name>
<evidence type="ECO:0000259" key="6">
    <source>
        <dbReference type="Pfam" id="PF07910"/>
    </source>
</evidence>
<dbReference type="EMBL" id="CAJNOC010002096">
    <property type="protein sequence ID" value="CAF0912120.1"/>
    <property type="molecule type" value="Genomic_DNA"/>
</dbReference>
<dbReference type="PANTHER" id="PTHR48153:SF2">
    <property type="entry name" value="UFM1-SPECIFIC PROTEASE 2"/>
    <property type="match status" value="1"/>
</dbReference>
<dbReference type="InterPro" id="IPR049387">
    <property type="entry name" value="UFSP2-like_2nd"/>
</dbReference>
<evidence type="ECO:0000256" key="3">
    <source>
        <dbReference type="ARBA" id="ARBA00022786"/>
    </source>
</evidence>
<dbReference type="Gene3D" id="3.90.70.130">
    <property type="match status" value="1"/>
</dbReference>
<keyword evidence="9" id="KW-1185">Reference proteome</keyword>
<dbReference type="GO" id="GO:0005783">
    <property type="term" value="C:endoplasmic reticulum"/>
    <property type="evidence" value="ECO:0007669"/>
    <property type="project" value="TreeGrafter"/>
</dbReference>
<evidence type="ECO:0000256" key="1">
    <source>
        <dbReference type="ARBA" id="ARBA00008552"/>
    </source>
</evidence>
<dbReference type="OrthoDB" id="417506at2759"/>
<feature type="domain" description="UFSP2 second" evidence="7">
    <location>
        <begin position="100"/>
        <end position="263"/>
    </location>
</feature>
<dbReference type="GO" id="GO:0071567">
    <property type="term" value="F:deUFMylase activity"/>
    <property type="evidence" value="ECO:0007669"/>
    <property type="project" value="TreeGrafter"/>
</dbReference>
<proteinExistence type="inferred from homology"/>
<dbReference type="GO" id="GO:0006508">
    <property type="term" value="P:proteolysis"/>
    <property type="evidence" value="ECO:0007669"/>
    <property type="project" value="UniProtKB-KW"/>
</dbReference>
<keyword evidence="4" id="KW-0378">Hydrolase</keyword>
<evidence type="ECO:0000256" key="2">
    <source>
        <dbReference type="ARBA" id="ARBA00022670"/>
    </source>
</evidence>
<organism evidence="8 9">
    <name type="scientific">Brachionus calyciflorus</name>
    <dbReference type="NCBI Taxonomy" id="104777"/>
    <lineage>
        <taxon>Eukaryota</taxon>
        <taxon>Metazoa</taxon>
        <taxon>Spiralia</taxon>
        <taxon>Gnathifera</taxon>
        <taxon>Rotifera</taxon>
        <taxon>Eurotatoria</taxon>
        <taxon>Monogononta</taxon>
        <taxon>Pseudotrocha</taxon>
        <taxon>Ploima</taxon>
        <taxon>Brachionidae</taxon>
        <taxon>Brachionus</taxon>
    </lineage>
</organism>
<dbReference type="InterPro" id="IPR012462">
    <property type="entry name" value="UFSP1/2_DUB_cat"/>
</dbReference>
<dbReference type="PANTHER" id="PTHR48153">
    <property type="entry name" value="UFM1-SPECIFIC PROTEASE 2"/>
    <property type="match status" value="1"/>
</dbReference>
<protein>
    <recommendedName>
        <fullName evidence="10">Ufm1-specific protease 2</fullName>
    </recommendedName>
</protein>
<reference evidence="8" key="1">
    <citation type="submission" date="2021-02" db="EMBL/GenBank/DDBJ databases">
        <authorList>
            <person name="Nowell W R."/>
        </authorList>
    </citation>
    <scope>NUCLEOTIDE SEQUENCE</scope>
    <source>
        <strain evidence="8">Ploen Becks lab</strain>
    </source>
</reference>
<evidence type="ECO:0000256" key="5">
    <source>
        <dbReference type="ARBA" id="ARBA00022807"/>
    </source>
</evidence>
<comment type="similarity">
    <text evidence="1">Belongs to the peptidase C78 family.</text>
</comment>
<sequence>MADTSRSEQVDRNLPFYLNEFEDLKTFVCLRIRGALNYNNILSADSSQSELLSEQFDKIFNDSQNLNFVIKKINLIISNSRELSGQNFQNCSEIYEKYHNKTLQPDESVQDKLSNYIPIDLFKEVTVQDNPEQRYSPQFINHKGICRIQAFKIPIDCLVLVDPQTKIENLAEIILEKLNQHLQSVKNCYKSYYQQYLKNESNFKAETFHFYTNQDFLITCVYPNTFQDDSLVNLRKEIHSSLDLQSDRPILRRVDAFQFSKESNPSDVTQQFSKYLTNPHLSAKPSNVKNGKQSLVKGNYLYFHYMQDNFNDNGWGCAYRSFQTIFSWFRLQNYTTKSIPTHRDIQKALVDMGDKQKEFIGSSKWIGSMEISFCLNQMLNVDCKILSVSKGSELVEKARELQYHFETEGTPVMIGGGVLAHTIVGVDFDELTGDVQFLILDPHYTGGEDIKTITTKGWVAWKDMKFWSENSYYNMCCPIRPKGV</sequence>
<dbReference type="GO" id="GO:0005634">
    <property type="term" value="C:nucleus"/>
    <property type="evidence" value="ECO:0007669"/>
    <property type="project" value="TreeGrafter"/>
</dbReference>
<dbReference type="SUPFAM" id="SSF54001">
    <property type="entry name" value="Cysteine proteinases"/>
    <property type="match status" value="1"/>
</dbReference>
<dbReference type="InterPro" id="IPR038765">
    <property type="entry name" value="Papain-like_cys_pep_sf"/>
</dbReference>
<feature type="domain" description="UFSP1/2/DUB catalytic" evidence="6">
    <location>
        <begin position="292"/>
        <end position="476"/>
    </location>
</feature>
<evidence type="ECO:0000313" key="9">
    <source>
        <dbReference type="Proteomes" id="UP000663879"/>
    </source>
</evidence>
<evidence type="ECO:0000256" key="4">
    <source>
        <dbReference type="ARBA" id="ARBA00022801"/>
    </source>
</evidence>
<dbReference type="Pfam" id="PF20908">
    <property type="entry name" value="UfSP2_N"/>
    <property type="match status" value="1"/>
</dbReference>
<keyword evidence="5" id="KW-0788">Thiol protease</keyword>
<keyword evidence="2" id="KW-0645">Protease</keyword>
<evidence type="ECO:0000313" key="8">
    <source>
        <dbReference type="EMBL" id="CAF0912120.1"/>
    </source>
</evidence>
<dbReference type="Proteomes" id="UP000663879">
    <property type="component" value="Unassembled WGS sequence"/>
</dbReference>
<dbReference type="FunFam" id="3.90.70.130:FF:000001">
    <property type="entry name" value="Probable Ufm1-specific protease 2"/>
    <property type="match status" value="1"/>
</dbReference>